<proteinExistence type="predicted"/>
<sequence>MRKLVKVSMLMLGSFLIVQNAAAISKSEENRLVKVCEAIQSNSRLQLSKTLKNTRLSHQAIMKGLVCNGDDPISFALKNGAVKNAKYLAHRSGQDMTDSQLVLLAKVTQEQAKRKG</sequence>
<keyword evidence="3" id="KW-1185">Reference proteome</keyword>
<protein>
    <submittedName>
        <fullName evidence="2">DUF3718 domain-containing protein</fullName>
    </submittedName>
</protein>
<gene>
    <name evidence="2" type="ORF">ACFOHL_16750</name>
</gene>
<keyword evidence="1" id="KW-0732">Signal</keyword>
<evidence type="ECO:0000313" key="3">
    <source>
        <dbReference type="Proteomes" id="UP001595478"/>
    </source>
</evidence>
<feature type="signal peptide" evidence="1">
    <location>
        <begin position="1"/>
        <end position="23"/>
    </location>
</feature>
<feature type="chain" id="PRO_5047420411" evidence="1">
    <location>
        <begin position="24"/>
        <end position="116"/>
    </location>
</feature>
<dbReference type="Proteomes" id="UP001595478">
    <property type="component" value="Unassembled WGS sequence"/>
</dbReference>
<comment type="caution">
    <text evidence="2">The sequence shown here is derived from an EMBL/GenBank/DDBJ whole genome shotgun (WGS) entry which is preliminary data.</text>
</comment>
<dbReference type="InterPro" id="IPR022193">
    <property type="entry name" value="DUF3718"/>
</dbReference>
<reference evidence="3" key="1">
    <citation type="journal article" date="2019" name="Int. J. Syst. Evol. Microbiol.">
        <title>The Global Catalogue of Microorganisms (GCM) 10K type strain sequencing project: providing services to taxonomists for standard genome sequencing and annotation.</title>
        <authorList>
            <consortium name="The Broad Institute Genomics Platform"/>
            <consortium name="The Broad Institute Genome Sequencing Center for Infectious Disease"/>
            <person name="Wu L."/>
            <person name="Ma J."/>
        </authorList>
    </citation>
    <scope>NUCLEOTIDE SEQUENCE [LARGE SCALE GENOMIC DNA]</scope>
    <source>
        <strain evidence="3">KCTC 52473</strain>
    </source>
</reference>
<dbReference type="Pfam" id="PF12514">
    <property type="entry name" value="DUF3718"/>
    <property type="match status" value="1"/>
</dbReference>
<name>A0ABV7FSF3_9ALTE</name>
<dbReference type="RefSeq" id="WP_376921393.1">
    <property type="nucleotide sequence ID" value="NZ_JBHRSW010000048.1"/>
</dbReference>
<accession>A0ABV7FSF3</accession>
<evidence type="ECO:0000313" key="2">
    <source>
        <dbReference type="EMBL" id="MFC3123273.1"/>
    </source>
</evidence>
<evidence type="ECO:0000256" key="1">
    <source>
        <dbReference type="SAM" id="SignalP"/>
    </source>
</evidence>
<organism evidence="2 3">
    <name type="scientific">Agaribacter flavus</name>
    <dbReference type="NCBI Taxonomy" id="1902781"/>
    <lineage>
        <taxon>Bacteria</taxon>
        <taxon>Pseudomonadati</taxon>
        <taxon>Pseudomonadota</taxon>
        <taxon>Gammaproteobacteria</taxon>
        <taxon>Alteromonadales</taxon>
        <taxon>Alteromonadaceae</taxon>
        <taxon>Agaribacter</taxon>
    </lineage>
</organism>
<dbReference type="EMBL" id="JBHRSW010000048">
    <property type="protein sequence ID" value="MFC3123273.1"/>
    <property type="molecule type" value="Genomic_DNA"/>
</dbReference>